<dbReference type="Proteomes" id="UP001515500">
    <property type="component" value="Chromosome 1"/>
</dbReference>
<dbReference type="GO" id="GO:0005829">
    <property type="term" value="C:cytosol"/>
    <property type="evidence" value="ECO:0007669"/>
    <property type="project" value="TreeGrafter"/>
</dbReference>
<dbReference type="GO" id="GO:0004843">
    <property type="term" value="F:cysteine-type deubiquitinase activity"/>
    <property type="evidence" value="ECO:0007669"/>
    <property type="project" value="InterPro"/>
</dbReference>
<dbReference type="AlphaFoldDB" id="A0AB40BFI2"/>
<dbReference type="PANTHER" id="PTHR24006:SF747">
    <property type="entry name" value="UBIQUITIN CARBOXYL-TERMINAL HYDROLASE 20"/>
    <property type="match status" value="1"/>
</dbReference>
<proteinExistence type="inferred from homology"/>
<dbReference type="Pfam" id="PF00443">
    <property type="entry name" value="UCH"/>
    <property type="match status" value="1"/>
</dbReference>
<evidence type="ECO:0000259" key="3">
    <source>
        <dbReference type="PROSITE" id="PS50235"/>
    </source>
</evidence>
<feature type="domain" description="USP" evidence="3">
    <location>
        <begin position="1"/>
        <end position="189"/>
    </location>
</feature>
<reference evidence="4" key="1">
    <citation type="submission" date="2025-05" db="UniProtKB">
        <authorList>
            <consortium name="RefSeq"/>
        </authorList>
    </citation>
    <scope>NUCLEOTIDE SEQUENCE [LARGE SCALE GENOMIC DNA]</scope>
</reference>
<evidence type="ECO:0000256" key="1">
    <source>
        <dbReference type="ARBA" id="ARBA00009085"/>
    </source>
</evidence>
<dbReference type="InterPro" id="IPR001394">
    <property type="entry name" value="Peptidase_C19_UCH"/>
</dbReference>
<evidence type="ECO:0000256" key="2">
    <source>
        <dbReference type="SAM" id="MobiDB-lite"/>
    </source>
</evidence>
<dbReference type="RefSeq" id="XP_039126085.1">
    <property type="nucleotide sequence ID" value="XM_039270151.1"/>
</dbReference>
<reference evidence="5" key="2">
    <citation type="submission" date="2025-08" db="UniProtKB">
        <authorList>
            <consortium name="RefSeq"/>
        </authorList>
    </citation>
    <scope>IDENTIFICATION</scope>
</reference>
<evidence type="ECO:0000313" key="4">
    <source>
        <dbReference type="Proteomes" id="UP001515500"/>
    </source>
</evidence>
<dbReference type="GO" id="GO:0016579">
    <property type="term" value="P:protein deubiquitination"/>
    <property type="evidence" value="ECO:0007669"/>
    <property type="project" value="InterPro"/>
</dbReference>
<gene>
    <name evidence="5" type="primary">LOC120262094</name>
</gene>
<dbReference type="PROSITE" id="PS00973">
    <property type="entry name" value="USP_2"/>
    <property type="match status" value="1"/>
</dbReference>
<dbReference type="Gene3D" id="3.90.70.10">
    <property type="entry name" value="Cysteine proteinases"/>
    <property type="match status" value="1"/>
</dbReference>
<feature type="region of interest" description="Disordered" evidence="2">
    <location>
        <begin position="212"/>
        <end position="239"/>
    </location>
</feature>
<dbReference type="InterPro" id="IPR028889">
    <property type="entry name" value="USP"/>
</dbReference>
<accession>A0AB40BFI2</accession>
<dbReference type="GO" id="GO:0005634">
    <property type="term" value="C:nucleus"/>
    <property type="evidence" value="ECO:0007669"/>
    <property type="project" value="TreeGrafter"/>
</dbReference>
<dbReference type="GeneID" id="120262094"/>
<dbReference type="InterPro" id="IPR038765">
    <property type="entry name" value="Papain-like_cys_pep_sf"/>
</dbReference>
<dbReference type="PROSITE" id="PS50235">
    <property type="entry name" value="USP_3"/>
    <property type="match status" value="1"/>
</dbReference>
<keyword evidence="4" id="KW-1185">Reference proteome</keyword>
<evidence type="ECO:0000313" key="5">
    <source>
        <dbReference type="RefSeq" id="XP_039126085.1"/>
    </source>
</evidence>
<protein>
    <submittedName>
        <fullName evidence="5">Ubiquitin carboxyl-terminal hydrolase 21-like</fullName>
    </submittedName>
</protein>
<dbReference type="InterPro" id="IPR018200">
    <property type="entry name" value="USP_CS"/>
</dbReference>
<sequence>MRVSSLTSSVADSRIICCECGHKSETFEPVLNLSLEIDGHDNLIAALQSFTRVEKIDDQENLISCDGCKTKVVVEKQLTIDKAPEVLVIQLKRFTCNGLEIVKKGQYVQYPETLNLAPFIDEFRQQDQELNYRLYAVVNHQGRPGNGHYMCFIHSHGQRWFLKNDHKEHRFNTDFVMDQTAYLLFYVKTTSSMSMSFHSFITMFIERNRQTNNSEEMSVPEQQQSNNNEGSSCSTMQDQ</sequence>
<dbReference type="SUPFAM" id="SSF54001">
    <property type="entry name" value="Cysteine proteinases"/>
    <property type="match status" value="1"/>
</dbReference>
<dbReference type="PANTHER" id="PTHR24006">
    <property type="entry name" value="UBIQUITIN CARBOXYL-TERMINAL HYDROLASE"/>
    <property type="match status" value="1"/>
</dbReference>
<organism evidence="4 5">
    <name type="scientific">Dioscorea cayennensis subsp. rotundata</name>
    <name type="common">White Guinea yam</name>
    <name type="synonym">Dioscorea rotundata</name>
    <dbReference type="NCBI Taxonomy" id="55577"/>
    <lineage>
        <taxon>Eukaryota</taxon>
        <taxon>Viridiplantae</taxon>
        <taxon>Streptophyta</taxon>
        <taxon>Embryophyta</taxon>
        <taxon>Tracheophyta</taxon>
        <taxon>Spermatophyta</taxon>
        <taxon>Magnoliopsida</taxon>
        <taxon>Liliopsida</taxon>
        <taxon>Dioscoreales</taxon>
        <taxon>Dioscoreaceae</taxon>
        <taxon>Dioscorea</taxon>
    </lineage>
</organism>
<comment type="similarity">
    <text evidence="1">Belongs to the peptidase C19 family.</text>
</comment>
<dbReference type="InterPro" id="IPR050164">
    <property type="entry name" value="Peptidase_C19"/>
</dbReference>
<name>A0AB40BFI2_DIOCR</name>